<sequence>MSFYGVIQDIWELNYNMFNVAMFRCNWVENNSDPSDARWSIVLTLPQRDCEDQSNDDELGDIMLHCQGVPNDMPNTNGVRDDQDREVGGAEIQGLVIGGVDEHAAFIINRRSRKSSFKTSGTTFRQINHWLMKRHILPFKNEPELFRRSPDMYSYINQKQLKNLLDLYYVHILRTKENFNKRDKKYNHRLLRKEEGELDRGSMWKKACVDKKGQYNNEDVQAVVNCIISKTCADKEPSLDDVLTQALGTQESSGHIHGVGGFVTPAAYFHTAKCSKKQSEEIKKFSEDNENLCLRVQELETIHISTQFTPTSAHISCSRQRLEYDIQCKKIWKRRK</sequence>
<reference evidence="1 2" key="1">
    <citation type="submission" date="2019-08" db="EMBL/GenBank/DDBJ databases">
        <title>Draft genome sequences of two oriental melons (Cucumis melo L. var makuwa).</title>
        <authorList>
            <person name="Kwon S.-Y."/>
        </authorList>
    </citation>
    <scope>NUCLEOTIDE SEQUENCE [LARGE SCALE GENOMIC DNA]</scope>
    <source>
        <strain evidence="2">cv. SW 3</strain>
        <tissue evidence="1">Leaf</tissue>
    </source>
</reference>
<keyword evidence="1" id="KW-0808">Transferase</keyword>
<protein>
    <submittedName>
        <fullName evidence="1">Serine/threonine-protein kinase nek2</fullName>
    </submittedName>
</protein>
<keyword evidence="1" id="KW-0418">Kinase</keyword>
<dbReference type="OrthoDB" id="1731907at2759"/>
<comment type="caution">
    <text evidence="1">The sequence shown here is derived from an EMBL/GenBank/DDBJ whole genome shotgun (WGS) entry which is preliminary data.</text>
</comment>
<dbReference type="GO" id="GO:0016301">
    <property type="term" value="F:kinase activity"/>
    <property type="evidence" value="ECO:0007669"/>
    <property type="project" value="UniProtKB-KW"/>
</dbReference>
<name>A0A5A7V8H1_CUCMM</name>
<gene>
    <name evidence="1" type="ORF">E6C27_scaffold89G006070</name>
</gene>
<dbReference type="EMBL" id="SSTE01004728">
    <property type="protein sequence ID" value="KAA0062205.1"/>
    <property type="molecule type" value="Genomic_DNA"/>
</dbReference>
<accession>A0A5A7V8H1</accession>
<evidence type="ECO:0000313" key="1">
    <source>
        <dbReference type="EMBL" id="KAA0062205.1"/>
    </source>
</evidence>
<evidence type="ECO:0000313" key="2">
    <source>
        <dbReference type="Proteomes" id="UP000321393"/>
    </source>
</evidence>
<organism evidence="1 2">
    <name type="scientific">Cucumis melo var. makuwa</name>
    <name type="common">Oriental melon</name>
    <dbReference type="NCBI Taxonomy" id="1194695"/>
    <lineage>
        <taxon>Eukaryota</taxon>
        <taxon>Viridiplantae</taxon>
        <taxon>Streptophyta</taxon>
        <taxon>Embryophyta</taxon>
        <taxon>Tracheophyta</taxon>
        <taxon>Spermatophyta</taxon>
        <taxon>Magnoliopsida</taxon>
        <taxon>eudicotyledons</taxon>
        <taxon>Gunneridae</taxon>
        <taxon>Pentapetalae</taxon>
        <taxon>rosids</taxon>
        <taxon>fabids</taxon>
        <taxon>Cucurbitales</taxon>
        <taxon>Cucurbitaceae</taxon>
        <taxon>Benincaseae</taxon>
        <taxon>Cucumis</taxon>
    </lineage>
</organism>
<dbReference type="AlphaFoldDB" id="A0A5A7V8H1"/>
<dbReference type="Proteomes" id="UP000321393">
    <property type="component" value="Unassembled WGS sequence"/>
</dbReference>
<proteinExistence type="predicted"/>